<organism evidence="3 4">
    <name type="scientific">Hymenoscyphus albidus</name>
    <dbReference type="NCBI Taxonomy" id="595503"/>
    <lineage>
        <taxon>Eukaryota</taxon>
        <taxon>Fungi</taxon>
        <taxon>Dikarya</taxon>
        <taxon>Ascomycota</taxon>
        <taxon>Pezizomycotina</taxon>
        <taxon>Leotiomycetes</taxon>
        <taxon>Helotiales</taxon>
        <taxon>Helotiaceae</taxon>
        <taxon>Hymenoscyphus</taxon>
    </lineage>
</organism>
<protein>
    <recommendedName>
        <fullName evidence="5">Ankyrin</fullName>
    </recommendedName>
</protein>
<dbReference type="InterPro" id="IPR036770">
    <property type="entry name" value="Ankyrin_rpt-contain_sf"/>
</dbReference>
<keyword evidence="4" id="KW-1185">Reference proteome</keyword>
<evidence type="ECO:0008006" key="5">
    <source>
        <dbReference type="Google" id="ProtNLM"/>
    </source>
</evidence>
<evidence type="ECO:0000313" key="3">
    <source>
        <dbReference type="EMBL" id="CAG8979437.1"/>
    </source>
</evidence>
<evidence type="ECO:0000256" key="1">
    <source>
        <dbReference type="ARBA" id="ARBA00022737"/>
    </source>
</evidence>
<comment type="caution">
    <text evidence="3">The sequence shown here is derived from an EMBL/GenBank/DDBJ whole genome shotgun (WGS) entry which is preliminary data.</text>
</comment>
<name>A0A9N9LTT1_9HELO</name>
<dbReference type="AlphaFoldDB" id="A0A9N9LTT1"/>
<dbReference type="SUPFAM" id="SSF48403">
    <property type="entry name" value="Ankyrin repeat"/>
    <property type="match status" value="1"/>
</dbReference>
<accession>A0A9N9LTT1</accession>
<gene>
    <name evidence="3" type="ORF">HYALB_00011950</name>
</gene>
<proteinExistence type="predicted"/>
<evidence type="ECO:0000313" key="4">
    <source>
        <dbReference type="Proteomes" id="UP000701801"/>
    </source>
</evidence>
<sequence>MAAENGLAKIVECLLEHGAKPISAVQSATRHKDTDAAIRVFEVLFEHDLDIKDCPGVLCQTNRDEALTRYLLSKGADPNGHNRHGRRGQLPFQWCGSLAIVSLLIDYGADLKHSNFLHTTTGIGVDINDRAEVLDDTEPGIPQHGKSVLRMAEAGTVLHWAVCGWKLGCLNVDVFLRVQWLLEKGADTEIRDNGGIRPIDYATSKSVRDILEIYSVDEGQTGSNAEV</sequence>
<keyword evidence="2" id="KW-0040">ANK repeat</keyword>
<dbReference type="PANTHER" id="PTHR24134">
    <property type="entry name" value="ANKYRIN REPEAT-CONTAINING PROTEIN DDB_G0279043"/>
    <property type="match status" value="1"/>
</dbReference>
<keyword evidence="1" id="KW-0677">Repeat</keyword>
<dbReference type="OrthoDB" id="194358at2759"/>
<reference evidence="3" key="1">
    <citation type="submission" date="2021-07" db="EMBL/GenBank/DDBJ databases">
        <authorList>
            <person name="Durling M."/>
        </authorList>
    </citation>
    <scope>NUCLEOTIDE SEQUENCE</scope>
</reference>
<dbReference type="PANTHER" id="PTHR24134:SF9">
    <property type="entry name" value="ANKYRIN REPEAT AND SOCS BOX PROTEIN 8"/>
    <property type="match status" value="1"/>
</dbReference>
<dbReference type="Proteomes" id="UP000701801">
    <property type="component" value="Unassembled WGS sequence"/>
</dbReference>
<dbReference type="EMBL" id="CAJVRM010000312">
    <property type="protein sequence ID" value="CAG8979437.1"/>
    <property type="molecule type" value="Genomic_DNA"/>
</dbReference>
<evidence type="ECO:0000256" key="2">
    <source>
        <dbReference type="ARBA" id="ARBA00023043"/>
    </source>
</evidence>
<dbReference type="Gene3D" id="1.25.40.20">
    <property type="entry name" value="Ankyrin repeat-containing domain"/>
    <property type="match status" value="2"/>
</dbReference>